<dbReference type="GO" id="GO:0015074">
    <property type="term" value="P:DNA integration"/>
    <property type="evidence" value="ECO:0007669"/>
    <property type="project" value="InterPro"/>
</dbReference>
<dbReference type="EMBL" id="AEVG01000169">
    <property type="protein sequence ID" value="EFX90491.1"/>
    <property type="molecule type" value="Genomic_DNA"/>
</dbReference>
<organism evidence="2 3">
    <name type="scientific">Actinobacillus ureae ATCC 25976</name>
    <dbReference type="NCBI Taxonomy" id="887324"/>
    <lineage>
        <taxon>Bacteria</taxon>
        <taxon>Pseudomonadati</taxon>
        <taxon>Pseudomonadota</taxon>
        <taxon>Gammaproteobacteria</taxon>
        <taxon>Pasteurellales</taxon>
        <taxon>Pasteurellaceae</taxon>
        <taxon>Actinobacillus</taxon>
    </lineage>
</organism>
<dbReference type="Proteomes" id="UP000005467">
    <property type="component" value="Unassembled WGS sequence"/>
</dbReference>
<dbReference type="Pfam" id="PF00665">
    <property type="entry name" value="rve"/>
    <property type="match status" value="1"/>
</dbReference>
<dbReference type="GO" id="GO:0003676">
    <property type="term" value="F:nucleic acid binding"/>
    <property type="evidence" value="ECO:0007669"/>
    <property type="project" value="InterPro"/>
</dbReference>
<evidence type="ECO:0000313" key="2">
    <source>
        <dbReference type="EMBL" id="EFX90491.1"/>
    </source>
</evidence>
<dbReference type="PROSITE" id="PS50994">
    <property type="entry name" value="INTEGRASE"/>
    <property type="match status" value="1"/>
</dbReference>
<dbReference type="HOGENOM" id="CLU_027402_15_3_6"/>
<dbReference type="Gene3D" id="3.30.420.10">
    <property type="entry name" value="Ribonuclease H-like superfamily/Ribonuclease H"/>
    <property type="match status" value="1"/>
</dbReference>
<name>E8KKT7_9PAST</name>
<dbReference type="InterPro" id="IPR012337">
    <property type="entry name" value="RNaseH-like_sf"/>
</dbReference>
<dbReference type="RefSeq" id="WP_005625410.1">
    <property type="nucleotide sequence ID" value="NZ_GL831092.1"/>
</dbReference>
<dbReference type="SUPFAM" id="SSF53098">
    <property type="entry name" value="Ribonuclease H-like"/>
    <property type="match status" value="1"/>
</dbReference>
<dbReference type="PANTHER" id="PTHR47515:SF2">
    <property type="entry name" value="INTEGRASE CORE DOMAIN PROTEIN"/>
    <property type="match status" value="1"/>
</dbReference>
<dbReference type="InterPro" id="IPR001584">
    <property type="entry name" value="Integrase_cat-core"/>
</dbReference>
<evidence type="ECO:0000259" key="1">
    <source>
        <dbReference type="PROSITE" id="PS50994"/>
    </source>
</evidence>
<sequence>MLDYFALTYPSVKRPADSTGDLILARTGLVEPRKRKRRTSADTMPFGNCLEANAVWCTDFKGEFALGNKQLCYPLTVTDLFSHHLFACESFSSTRACNVFTVFDRLFSEFGLPWSIRSDNGTPFASMALGGISRLSKWWIDLGIRPQRIKPSHPEQNGQHERMHRSLKAFLLKRPNSVKQTLSEQQAVFDDFRQEYNNIRSHEGLNRQCPAKLYQPSKQQYAGKIEPYEYEAHQILRQVKQSGEIKWQGKTYYLSQVLAKEPIAFEPYADGIWRIYYRFLLLGEFHEREQKIVSLTQWHSNAM</sequence>
<reference evidence="2 3" key="1">
    <citation type="submission" date="2011-01" db="EMBL/GenBank/DDBJ databases">
        <authorList>
            <person name="Muzny D."/>
            <person name="Qin X."/>
            <person name="Deng J."/>
            <person name="Jiang H."/>
            <person name="Liu Y."/>
            <person name="Qu J."/>
            <person name="Song X.-Z."/>
            <person name="Zhang L."/>
            <person name="Thornton R."/>
            <person name="Coyle M."/>
            <person name="Francisco L."/>
            <person name="Jackson L."/>
            <person name="Javaid M."/>
            <person name="Korchina V."/>
            <person name="Kovar C."/>
            <person name="Mata R."/>
            <person name="Mathew T."/>
            <person name="Ngo R."/>
            <person name="Nguyen L."/>
            <person name="Nguyen N."/>
            <person name="Okwuonu G."/>
            <person name="Ongeri F."/>
            <person name="Pham C."/>
            <person name="Simmons D."/>
            <person name="Wilczek-Boney K."/>
            <person name="Hale W."/>
            <person name="Jakkamsetti A."/>
            <person name="Pham P."/>
            <person name="Ruth R."/>
            <person name="San Lucas F."/>
            <person name="Warren J."/>
            <person name="Zhang J."/>
            <person name="Zhao Z."/>
            <person name="Zhou C."/>
            <person name="Zhu D."/>
            <person name="Lee S."/>
            <person name="Bess C."/>
            <person name="Blankenburg K."/>
            <person name="Forbes L."/>
            <person name="Fu Q."/>
            <person name="Gubbala S."/>
            <person name="Hirani K."/>
            <person name="Jayaseelan J.C."/>
            <person name="Lara F."/>
            <person name="Munidasa M."/>
            <person name="Palculict T."/>
            <person name="Patil S."/>
            <person name="Pu L.-L."/>
            <person name="Saada N."/>
            <person name="Tang L."/>
            <person name="Weissenberger G."/>
            <person name="Zhu Y."/>
            <person name="Hemphill L."/>
            <person name="Shang Y."/>
            <person name="Youmans B."/>
            <person name="Ayvaz T."/>
            <person name="Ross M."/>
            <person name="Santibanez J."/>
            <person name="Aqrawi P."/>
            <person name="Gross S."/>
            <person name="Joshi V."/>
            <person name="Fowler G."/>
            <person name="Nazareth L."/>
            <person name="Reid J."/>
            <person name="Worley K."/>
            <person name="Petrosino J."/>
            <person name="Highlander S."/>
            <person name="Gibbs R."/>
        </authorList>
    </citation>
    <scope>NUCLEOTIDE SEQUENCE [LARGE SCALE GENOMIC DNA]</scope>
    <source>
        <strain evidence="2 3">ATCC 25976</strain>
    </source>
</reference>
<evidence type="ECO:0000313" key="3">
    <source>
        <dbReference type="Proteomes" id="UP000005467"/>
    </source>
</evidence>
<gene>
    <name evidence="2" type="ORF">HMPREF0027_2454</name>
</gene>
<dbReference type="AlphaFoldDB" id="E8KKT7"/>
<comment type="caution">
    <text evidence="2">The sequence shown here is derived from an EMBL/GenBank/DDBJ whole genome shotgun (WGS) entry which is preliminary data.</text>
</comment>
<feature type="domain" description="Integrase catalytic" evidence="1">
    <location>
        <begin position="41"/>
        <end position="218"/>
    </location>
</feature>
<dbReference type="InterPro" id="IPR036397">
    <property type="entry name" value="RNaseH_sf"/>
</dbReference>
<protein>
    <submittedName>
        <fullName evidence="2">Integrase core domain protein</fullName>
    </submittedName>
</protein>
<keyword evidence="3" id="KW-1185">Reference proteome</keyword>
<proteinExistence type="predicted"/>
<dbReference type="PANTHER" id="PTHR47515">
    <property type="entry name" value="LOW CALCIUM RESPONSE LOCUS PROTEIN T"/>
    <property type="match status" value="1"/>
</dbReference>
<accession>E8KKT7</accession>